<name>A0A495A4Q5_9BACI</name>
<proteinExistence type="predicted"/>
<dbReference type="EMBL" id="RBZP01000004">
    <property type="protein sequence ID" value="RKQ34249.1"/>
    <property type="molecule type" value="Genomic_DNA"/>
</dbReference>
<dbReference type="AlphaFoldDB" id="A0A495A4Q5"/>
<organism evidence="1 2">
    <name type="scientific">Oceanobacillus halophilus</name>
    <dbReference type="NCBI Taxonomy" id="930130"/>
    <lineage>
        <taxon>Bacteria</taxon>
        <taxon>Bacillati</taxon>
        <taxon>Bacillota</taxon>
        <taxon>Bacilli</taxon>
        <taxon>Bacillales</taxon>
        <taxon>Bacillaceae</taxon>
        <taxon>Oceanobacillus</taxon>
    </lineage>
</organism>
<evidence type="ECO:0000313" key="2">
    <source>
        <dbReference type="Proteomes" id="UP000269301"/>
    </source>
</evidence>
<accession>A0A495A4Q5</accession>
<gene>
    <name evidence="1" type="ORF">D8M06_07655</name>
</gene>
<dbReference type="Proteomes" id="UP000269301">
    <property type="component" value="Unassembled WGS sequence"/>
</dbReference>
<reference evidence="1 2" key="1">
    <citation type="journal article" date="2016" name="Int. J. Syst. Evol. Microbiol.">
        <title>Oceanobacillus halophilus sp. nov., a novel moderately halophilic bacterium from a hypersaline lake.</title>
        <authorList>
            <person name="Amoozegar M.A."/>
            <person name="Bagheri M."/>
            <person name="Makhdoumi A."/>
            <person name="Nikou M.M."/>
            <person name="Fazeli S.A.S."/>
            <person name="Schumann P."/>
            <person name="Sproer C."/>
            <person name="Sanchez-Porro C."/>
            <person name="Ventosa A."/>
        </authorList>
    </citation>
    <scope>NUCLEOTIDE SEQUENCE [LARGE SCALE GENOMIC DNA]</scope>
    <source>
        <strain evidence="1 2">DSM 23996</strain>
    </source>
</reference>
<sequence>MCHSDVPTGDSKTVTGSLSIPKYPFDAIKLGGLHFEKVPEEEETTGGVNIQNKYGYVIGL</sequence>
<keyword evidence="2" id="KW-1185">Reference proteome</keyword>
<comment type="caution">
    <text evidence="1">The sequence shown here is derived from an EMBL/GenBank/DDBJ whole genome shotgun (WGS) entry which is preliminary data.</text>
</comment>
<evidence type="ECO:0000313" key="1">
    <source>
        <dbReference type="EMBL" id="RKQ34249.1"/>
    </source>
</evidence>
<protein>
    <submittedName>
        <fullName evidence="1">Uncharacterized protein</fullName>
    </submittedName>
</protein>